<dbReference type="Proteomes" id="UP001597112">
    <property type="component" value="Unassembled WGS sequence"/>
</dbReference>
<evidence type="ECO:0000313" key="3">
    <source>
        <dbReference type="Proteomes" id="UP001597112"/>
    </source>
</evidence>
<feature type="domain" description="DUF4097" evidence="1">
    <location>
        <begin position="143"/>
        <end position="224"/>
    </location>
</feature>
<comment type="caution">
    <text evidence="2">The sequence shown here is derived from an EMBL/GenBank/DDBJ whole genome shotgun (WGS) entry which is preliminary data.</text>
</comment>
<gene>
    <name evidence="2" type="ORF">ACFQ21_26860</name>
</gene>
<proteinExistence type="predicted"/>
<name>A0ABW3KC15_9BACT</name>
<sequence length="254" mass="27624">MKKVFAAVALVVFITGFIQAQEYKLAKSTGRLEIKEVNHVEIEGYAGNEIIFTSRNGKKDDDERAKGLRAISSMGLEDNTGIGLSVVEKGGVIEVQQLKKMDGPDVIIKVPKGVVVSYSHTSPYGDRVTFKNFEGEIEVSTVHNGVVLNNTTGPMTIKTVHGDIDASLSPNIKNPVSIISVHGHVDVAFPTTLKANLKLGTVYGEIFVDPDFKIEIEKTNNMVKYSDNVSGKLNGGGLDIYLSSTHSNVYLRKK</sequence>
<evidence type="ECO:0000259" key="1">
    <source>
        <dbReference type="Pfam" id="PF13349"/>
    </source>
</evidence>
<dbReference type="InterPro" id="IPR025164">
    <property type="entry name" value="Toastrack_DUF4097"/>
</dbReference>
<protein>
    <submittedName>
        <fullName evidence="2">DUF4097 family beta strand repeat-containing protein</fullName>
    </submittedName>
</protein>
<dbReference type="EMBL" id="JBHTKA010000014">
    <property type="protein sequence ID" value="MFD1002975.1"/>
    <property type="molecule type" value="Genomic_DNA"/>
</dbReference>
<dbReference type="RefSeq" id="WP_377584946.1">
    <property type="nucleotide sequence ID" value="NZ_JBHTKA010000014.1"/>
</dbReference>
<reference evidence="3" key="1">
    <citation type="journal article" date="2019" name="Int. J. Syst. Evol. Microbiol.">
        <title>The Global Catalogue of Microorganisms (GCM) 10K type strain sequencing project: providing services to taxonomists for standard genome sequencing and annotation.</title>
        <authorList>
            <consortium name="The Broad Institute Genomics Platform"/>
            <consortium name="The Broad Institute Genome Sequencing Center for Infectious Disease"/>
            <person name="Wu L."/>
            <person name="Ma J."/>
        </authorList>
    </citation>
    <scope>NUCLEOTIDE SEQUENCE [LARGE SCALE GENOMIC DNA]</scope>
    <source>
        <strain evidence="3">CCUG 58938</strain>
    </source>
</reference>
<keyword evidence="3" id="KW-1185">Reference proteome</keyword>
<dbReference type="Pfam" id="PF13349">
    <property type="entry name" value="DUF4097"/>
    <property type="match status" value="1"/>
</dbReference>
<evidence type="ECO:0000313" key="2">
    <source>
        <dbReference type="EMBL" id="MFD1002975.1"/>
    </source>
</evidence>
<accession>A0ABW3KC15</accession>
<organism evidence="2 3">
    <name type="scientific">Ohtaekwangia kribbensis</name>
    <dbReference type="NCBI Taxonomy" id="688913"/>
    <lineage>
        <taxon>Bacteria</taxon>
        <taxon>Pseudomonadati</taxon>
        <taxon>Bacteroidota</taxon>
        <taxon>Cytophagia</taxon>
        <taxon>Cytophagales</taxon>
        <taxon>Fulvivirgaceae</taxon>
        <taxon>Ohtaekwangia</taxon>
    </lineage>
</organism>